<feature type="transmembrane region" description="Helical" evidence="2">
    <location>
        <begin position="114"/>
        <end position="134"/>
    </location>
</feature>
<proteinExistence type="predicted"/>
<feature type="transmembrane region" description="Helical" evidence="2">
    <location>
        <begin position="154"/>
        <end position="177"/>
    </location>
</feature>
<feature type="transmembrane region" description="Helical" evidence="2">
    <location>
        <begin position="266"/>
        <end position="283"/>
    </location>
</feature>
<feature type="transmembrane region" description="Helical" evidence="2">
    <location>
        <begin position="345"/>
        <end position="370"/>
    </location>
</feature>
<protein>
    <submittedName>
        <fullName evidence="3">DUF6350 family protein</fullName>
    </submittedName>
</protein>
<feature type="transmembrane region" description="Helical" evidence="2">
    <location>
        <begin position="198"/>
        <end position="220"/>
    </location>
</feature>
<dbReference type="Pfam" id="PF19877">
    <property type="entry name" value="DUF6350"/>
    <property type="match status" value="1"/>
</dbReference>
<dbReference type="InterPro" id="IPR045931">
    <property type="entry name" value="DUF6350"/>
</dbReference>
<feature type="transmembrane region" description="Helical" evidence="2">
    <location>
        <begin position="81"/>
        <end position="102"/>
    </location>
</feature>
<keyword evidence="2" id="KW-0472">Membrane</keyword>
<gene>
    <name evidence="3" type="ORF">RM590_32490</name>
</gene>
<feature type="region of interest" description="Disordered" evidence="1">
    <location>
        <begin position="414"/>
        <end position="485"/>
    </location>
</feature>
<comment type="caution">
    <text evidence="3">The sequence shown here is derived from an EMBL/GenBank/DDBJ whole genome shotgun (WGS) entry which is preliminary data.</text>
</comment>
<sequence>MRHVLRRTAVLSPTRCRWLLEGLLAAGLGLGALAALVLLLWTLSPHPDGGADEALAIAADLWLLAHGTELLRTGTLDGPPAPIGLTPLLLTALPGWLLHRAVRAADWEPEPVRAAEAALWISGGYLLAGAVALGHTQRFAISGQPLSAAVHVPAFALAVTLVSAWAVSGPPGGRLVARLPRLPRRAFDGRRLRAAARVAAAGVAACCGAGALLALGGLVAGAGAAQDTLGQLSGDWSGRLAVLLLTLTLVPNAAVWGAAYGLGPGFTLGAGSAVGPLAVAGEPKLPPFPLLADLPAGTPGNPFLWTAVALVPAAAVLVTARYAAHAAVPVRGERATASGWAGTALTALLAALATGAALTLLAALAGGPLGTGALASFGPDHWLTGAAAAAWTAALGTPLALVLRALRLRRPRSAVPAPVPAPQPRRAPAPNRRRRARRRPDPADAWHTTAARRTRWAALKKTSGTLFPELPGERREHEDAPGGPR</sequence>
<organism evidence="3 4">
    <name type="scientific">Streptomyces litchfieldiae</name>
    <dbReference type="NCBI Taxonomy" id="3075543"/>
    <lineage>
        <taxon>Bacteria</taxon>
        <taxon>Bacillati</taxon>
        <taxon>Actinomycetota</taxon>
        <taxon>Actinomycetes</taxon>
        <taxon>Kitasatosporales</taxon>
        <taxon>Streptomycetaceae</taxon>
        <taxon>Streptomyces</taxon>
    </lineage>
</organism>
<dbReference type="EMBL" id="JAVREL010000029">
    <property type="protein sequence ID" value="MDT0347263.1"/>
    <property type="molecule type" value="Genomic_DNA"/>
</dbReference>
<name>A0ABU2N174_9ACTN</name>
<feature type="transmembrane region" description="Helical" evidence="2">
    <location>
        <begin position="240"/>
        <end position="259"/>
    </location>
</feature>
<evidence type="ECO:0000313" key="3">
    <source>
        <dbReference type="EMBL" id="MDT0347263.1"/>
    </source>
</evidence>
<feature type="transmembrane region" description="Helical" evidence="2">
    <location>
        <begin position="303"/>
        <end position="324"/>
    </location>
</feature>
<feature type="compositionally biased region" description="Basic and acidic residues" evidence="1">
    <location>
        <begin position="471"/>
        <end position="485"/>
    </location>
</feature>
<feature type="transmembrane region" description="Helical" evidence="2">
    <location>
        <begin position="20"/>
        <end position="43"/>
    </location>
</feature>
<evidence type="ECO:0000313" key="4">
    <source>
        <dbReference type="Proteomes" id="UP001183246"/>
    </source>
</evidence>
<reference evidence="4" key="1">
    <citation type="submission" date="2023-07" db="EMBL/GenBank/DDBJ databases">
        <title>30 novel species of actinomycetes from the DSMZ collection.</title>
        <authorList>
            <person name="Nouioui I."/>
        </authorList>
    </citation>
    <scope>NUCLEOTIDE SEQUENCE [LARGE SCALE GENOMIC DNA]</scope>
    <source>
        <strain evidence="4">DSM 44938</strain>
    </source>
</reference>
<dbReference type="Proteomes" id="UP001183246">
    <property type="component" value="Unassembled WGS sequence"/>
</dbReference>
<evidence type="ECO:0000256" key="1">
    <source>
        <dbReference type="SAM" id="MobiDB-lite"/>
    </source>
</evidence>
<keyword evidence="4" id="KW-1185">Reference proteome</keyword>
<evidence type="ECO:0000256" key="2">
    <source>
        <dbReference type="SAM" id="Phobius"/>
    </source>
</evidence>
<feature type="transmembrane region" description="Helical" evidence="2">
    <location>
        <begin position="382"/>
        <end position="403"/>
    </location>
</feature>
<keyword evidence="2" id="KW-0812">Transmembrane</keyword>
<keyword evidence="2" id="KW-1133">Transmembrane helix</keyword>
<accession>A0ABU2N174</accession>
<feature type="compositionally biased region" description="Pro residues" evidence="1">
    <location>
        <begin position="417"/>
        <end position="427"/>
    </location>
</feature>
<dbReference type="RefSeq" id="WP_311708387.1">
    <property type="nucleotide sequence ID" value="NZ_JAVREL010000029.1"/>
</dbReference>